<name>A0ACC6U633_9BURK</name>
<gene>
    <name evidence="1" type="ORF">AB4Y32_25790</name>
</gene>
<reference evidence="1" key="1">
    <citation type="submission" date="2024-07" db="EMBL/GenBank/DDBJ databases">
        <title>A survey of Mimosa microsymbionts across Brazilian biomes reveals a high diversity of Paraburkholderia nodulating endemic species, but also that Cupriavidus is common as a symbiont of widespread species.</title>
        <authorList>
            <person name="Rouws L."/>
            <person name="Barauna A."/>
            <person name="Beukes C."/>
            <person name="Rouws J.R.C."/>
            <person name="De Faria S.M."/>
            <person name="Gross E."/>
            <person name="Bueno Dos Reis Junior F."/>
            <person name="Simon M.F."/>
            <person name="Maluk M."/>
            <person name="Odee D.W."/>
            <person name="Kenicer G."/>
            <person name="Young J.P.W."/>
            <person name="Reis V.M."/>
            <person name="Zilli J."/>
            <person name="James E.K."/>
        </authorList>
    </citation>
    <scope>NUCLEOTIDE SEQUENCE</scope>
    <source>
        <strain evidence="1">EG181B</strain>
    </source>
</reference>
<evidence type="ECO:0000313" key="2">
    <source>
        <dbReference type="Proteomes" id="UP001558850"/>
    </source>
</evidence>
<evidence type="ECO:0000313" key="1">
    <source>
        <dbReference type="EMBL" id="MEX3935163.1"/>
    </source>
</evidence>
<sequence length="394" mass="42294">MVAAASQAIDVEAERLFGALDAQTRSSMQSFFDEAVGAAPLNSRCGHRRWNTPHWVFGLAAGHCIFSQSSGDAYGLPISGLPDGPRSPVAISGSWRAGPCHRPEFPDFTHEGKQMCDLAYEHLLRTDSPVLVATPHTGSIVPAELLEYPEWVPVNGRLADPAGVQLQRAAKSNSVSCISAVYHPCAIDLNVASDVSLPKSLVYGSLCRTRTSSGEALYPPGSEPTEAEVGRRVSAYWRPFHSALVAELLRLRRMHDNVLLLVSHASAWLSPYRDSPGVSDCNVGTNGGRSCDRRLVSALTRSVEAHGRSWVVNGNIADAFAAQRYGLPVSGIHVIEVEIAARWRAELNLTDASGPAREDPAMSSLIANLRDAMSSLPRAACLSETAFMSPGEAD</sequence>
<organism evidence="1 2">
    <name type="scientific">Paraburkholderia phymatum</name>
    <dbReference type="NCBI Taxonomy" id="148447"/>
    <lineage>
        <taxon>Bacteria</taxon>
        <taxon>Pseudomonadati</taxon>
        <taxon>Pseudomonadota</taxon>
        <taxon>Betaproteobacteria</taxon>
        <taxon>Burkholderiales</taxon>
        <taxon>Burkholderiaceae</taxon>
        <taxon>Paraburkholderia</taxon>
    </lineage>
</organism>
<protein>
    <submittedName>
        <fullName evidence="1">N-formylglutamate amidohydrolase</fullName>
    </submittedName>
</protein>
<dbReference type="Proteomes" id="UP001558850">
    <property type="component" value="Unassembled WGS sequence"/>
</dbReference>
<dbReference type="EMBL" id="JBFRCH010000018">
    <property type="protein sequence ID" value="MEX3935163.1"/>
    <property type="molecule type" value="Genomic_DNA"/>
</dbReference>
<comment type="caution">
    <text evidence="1">The sequence shown here is derived from an EMBL/GenBank/DDBJ whole genome shotgun (WGS) entry which is preliminary data.</text>
</comment>
<proteinExistence type="predicted"/>
<keyword evidence="2" id="KW-1185">Reference proteome</keyword>
<accession>A0ACC6U633</accession>